<keyword evidence="2" id="KW-0732">Signal</keyword>
<dbReference type="Gene3D" id="2.160.20.10">
    <property type="entry name" value="Single-stranded right-handed beta-helix, Pectin lyase-like"/>
    <property type="match status" value="1"/>
</dbReference>
<dbReference type="GO" id="GO:0046872">
    <property type="term" value="F:metal ion binding"/>
    <property type="evidence" value="ECO:0007669"/>
    <property type="project" value="UniProtKB-KW"/>
</dbReference>
<proteinExistence type="predicted"/>
<dbReference type="PROSITE" id="PS50853">
    <property type="entry name" value="FN3"/>
    <property type="match status" value="2"/>
</dbReference>
<evidence type="ECO:0000256" key="4">
    <source>
        <dbReference type="ARBA" id="ARBA00023180"/>
    </source>
</evidence>
<sequence length="1004" mass="107774">MKKNTSTFKHLLKFFTICGLMIPFGELEAQTLAFPEATGFGRYTTGARGVANPQIYLVTNLNDSGPGSFRDAVSQEGRFVIFKVGGIINTLSQIVIAKNTTIAGQTATGEGIVLLGSKVTFTGASNTISRYIRIRFGATTQNQDASGISNGANMILDHMSFSWGTDEVFSISDDGKGTPINNITVQNSIIGQGMHRHNHSAGGLVQPAGSVSLIGNLYICNKTRNNKIKGINEFVNNVVYNWGNYGNTYGHTESGDAYIMGGDSVGTSDVNIINNYFIGGPNTSTSISSPFNRGNAGFKLYGPGNYFDNNKNGILDGNLVPQDLTGFPVEDMSSILATPYDYPMKNPTLTAQDAFDKVVASVGASYPARDQVDKLMVSDLASKGTTATYLYVQSDLTKAPYNFSNGGAGHVYGAPAPLDTDNDGMPDAWEDANGLNKNVADALAVSTTNAPYLNIEVYINGLVNVTPPDFFIPPSNVNFTNVASTEVPAESSLTVNWNDNASNETNYVLERSTDGTNFTEIATLGANVTSYNQTALTPNTLYYYRVKAVKGTESSVYSEVASLTTPPIPSVPTKATTPNPSSGFTFVQLNGGNLTVKWLGSANTTTYAVYFGTDPLNLSKLADVAYVAAPSYLLTGLSPAITYYWRIDATNAKGTMTGDVWNFRALTPELVGHWPFKEMAGEGQQIADNTSYANNGQLDAAFDNSTVRVAGKADKAIDFATLTPNKLMVSIPSQDQILFDNNSFTVSFWMKADASLLPATSPVALSSYILCKGSMTKNATTGATGRRFNVEIKSNQLRFAIDDDKNKTELNSTQVATRYYNGAWVNVVIVRDVTGAKLRIYTDGVLTGERADATGTSVGIGEPTDLVIGNIGALELYANTTPAPYKGLFDELKMFNYALTAPEVTALYNQAVLSNEKFSQNNLGGTVYPNPVKDQIFINIPGRKLSQATATLSDIMGRIVLREKIVSDANGLFTLNIADKKVSGIYVLNVTGEDFNSNFKVVAE</sequence>
<reference evidence="7" key="1">
    <citation type="submission" date="2016-11" db="EMBL/GenBank/DDBJ databases">
        <authorList>
            <person name="Varghese N."/>
            <person name="Submissions S."/>
        </authorList>
    </citation>
    <scope>NUCLEOTIDE SEQUENCE [LARGE SCALE GENOMIC DNA]</scope>
    <source>
        <strain evidence="7">DSM 19978</strain>
    </source>
</reference>
<dbReference type="PANTHER" id="PTHR42970:SF1">
    <property type="entry name" value="PECTATE LYASE C-RELATED"/>
    <property type="match status" value="1"/>
</dbReference>
<gene>
    <name evidence="6" type="ORF">SAMN05443549_10794</name>
</gene>
<organism evidence="6 7">
    <name type="scientific">Flavobacterium fluvii</name>
    <dbReference type="NCBI Taxonomy" id="468056"/>
    <lineage>
        <taxon>Bacteria</taxon>
        <taxon>Pseudomonadati</taxon>
        <taxon>Bacteroidota</taxon>
        <taxon>Flavobacteriia</taxon>
        <taxon>Flavobacteriales</taxon>
        <taxon>Flavobacteriaceae</taxon>
        <taxon>Flavobacterium</taxon>
    </lineage>
</organism>
<dbReference type="InterPro" id="IPR011050">
    <property type="entry name" value="Pectin_lyase_fold/virulence"/>
</dbReference>
<dbReference type="AlphaFoldDB" id="A0A1M5N380"/>
<dbReference type="SMART" id="SM00560">
    <property type="entry name" value="LamGL"/>
    <property type="match status" value="1"/>
</dbReference>
<protein>
    <submittedName>
        <fullName evidence="6">Por secretion system C-terminal sorting domain-containing protein</fullName>
    </submittedName>
</protein>
<evidence type="ECO:0000259" key="5">
    <source>
        <dbReference type="PROSITE" id="PS50853"/>
    </source>
</evidence>
<dbReference type="SUPFAM" id="SSF51126">
    <property type="entry name" value="Pectin lyase-like"/>
    <property type="match status" value="1"/>
</dbReference>
<evidence type="ECO:0000313" key="7">
    <source>
        <dbReference type="Proteomes" id="UP000184516"/>
    </source>
</evidence>
<dbReference type="InterPro" id="IPR013320">
    <property type="entry name" value="ConA-like_dom_sf"/>
</dbReference>
<keyword evidence="7" id="KW-1185">Reference proteome</keyword>
<dbReference type="GO" id="GO:0005975">
    <property type="term" value="P:carbohydrate metabolic process"/>
    <property type="evidence" value="ECO:0007669"/>
    <property type="project" value="UniProtKB-ARBA"/>
</dbReference>
<dbReference type="InterPro" id="IPR026444">
    <property type="entry name" value="Secre_tail"/>
</dbReference>
<keyword evidence="3" id="KW-1015">Disulfide bond</keyword>
<dbReference type="OrthoDB" id="8737820at2"/>
<dbReference type="SUPFAM" id="SSF49265">
    <property type="entry name" value="Fibronectin type III"/>
    <property type="match status" value="1"/>
</dbReference>
<accession>A0A1M5N380</accession>
<dbReference type="RefSeq" id="WP_073371559.1">
    <property type="nucleotide sequence ID" value="NZ_FQWB01000007.1"/>
</dbReference>
<dbReference type="InterPro" id="IPR003961">
    <property type="entry name" value="FN3_dom"/>
</dbReference>
<dbReference type="NCBIfam" id="TIGR04183">
    <property type="entry name" value="Por_Secre_tail"/>
    <property type="match status" value="1"/>
</dbReference>
<dbReference type="Gene3D" id="2.60.40.10">
    <property type="entry name" value="Immunoglobulins"/>
    <property type="match status" value="2"/>
</dbReference>
<dbReference type="SMART" id="SM00060">
    <property type="entry name" value="FN3"/>
    <property type="match status" value="2"/>
</dbReference>
<dbReference type="STRING" id="468056.SAMN05443549_10794"/>
<dbReference type="PANTHER" id="PTHR42970">
    <property type="entry name" value="PECTATE LYASE C-RELATED"/>
    <property type="match status" value="1"/>
</dbReference>
<name>A0A1M5N380_9FLAO</name>
<dbReference type="InterPro" id="IPR013783">
    <property type="entry name" value="Ig-like_fold"/>
</dbReference>
<dbReference type="Pfam" id="PF13385">
    <property type="entry name" value="Laminin_G_3"/>
    <property type="match status" value="1"/>
</dbReference>
<dbReference type="InterPro" id="IPR012334">
    <property type="entry name" value="Pectin_lyas_fold"/>
</dbReference>
<evidence type="ECO:0000256" key="1">
    <source>
        <dbReference type="ARBA" id="ARBA00022723"/>
    </source>
</evidence>
<dbReference type="Proteomes" id="UP000184516">
    <property type="component" value="Unassembled WGS sequence"/>
</dbReference>
<feature type="domain" description="Fibronectin type-III" evidence="5">
    <location>
        <begin position="473"/>
        <end position="568"/>
    </location>
</feature>
<dbReference type="InterPro" id="IPR052063">
    <property type="entry name" value="Polysaccharide_Lyase_1"/>
</dbReference>
<dbReference type="GO" id="GO:0004553">
    <property type="term" value="F:hydrolase activity, hydrolyzing O-glycosyl compounds"/>
    <property type="evidence" value="ECO:0007669"/>
    <property type="project" value="UniProtKB-ARBA"/>
</dbReference>
<dbReference type="InterPro" id="IPR006558">
    <property type="entry name" value="LamG-like"/>
</dbReference>
<keyword evidence="1" id="KW-0479">Metal-binding</keyword>
<dbReference type="Gene3D" id="2.60.120.200">
    <property type="match status" value="1"/>
</dbReference>
<feature type="domain" description="Fibronectin type-III" evidence="5">
    <location>
        <begin position="580"/>
        <end position="670"/>
    </location>
</feature>
<dbReference type="InterPro" id="IPR036116">
    <property type="entry name" value="FN3_sf"/>
</dbReference>
<evidence type="ECO:0000256" key="2">
    <source>
        <dbReference type="ARBA" id="ARBA00022729"/>
    </source>
</evidence>
<dbReference type="Pfam" id="PF18962">
    <property type="entry name" value="Por_Secre_tail"/>
    <property type="match status" value="1"/>
</dbReference>
<dbReference type="CDD" id="cd00063">
    <property type="entry name" value="FN3"/>
    <property type="match status" value="2"/>
</dbReference>
<dbReference type="SUPFAM" id="SSF49899">
    <property type="entry name" value="Concanavalin A-like lectins/glucanases"/>
    <property type="match status" value="1"/>
</dbReference>
<evidence type="ECO:0000313" key="6">
    <source>
        <dbReference type="EMBL" id="SHG84036.1"/>
    </source>
</evidence>
<evidence type="ECO:0000256" key="3">
    <source>
        <dbReference type="ARBA" id="ARBA00023157"/>
    </source>
</evidence>
<dbReference type="Pfam" id="PF00041">
    <property type="entry name" value="fn3"/>
    <property type="match status" value="1"/>
</dbReference>
<keyword evidence="4" id="KW-0325">Glycoprotein</keyword>
<dbReference type="EMBL" id="FQWB01000007">
    <property type="protein sequence ID" value="SHG84036.1"/>
    <property type="molecule type" value="Genomic_DNA"/>
</dbReference>